<feature type="domain" description="Amino acid permease/ SLC12A" evidence="7">
    <location>
        <begin position="55"/>
        <end position="513"/>
    </location>
</feature>
<feature type="transmembrane region" description="Helical" evidence="6">
    <location>
        <begin position="85"/>
        <end position="104"/>
    </location>
</feature>
<accession>A0ABR4FJI4</accession>
<feature type="transmembrane region" description="Helical" evidence="6">
    <location>
        <begin position="412"/>
        <end position="439"/>
    </location>
</feature>
<dbReference type="Proteomes" id="UP001610563">
    <property type="component" value="Unassembled WGS sequence"/>
</dbReference>
<dbReference type="InterPro" id="IPR050524">
    <property type="entry name" value="APC_YAT"/>
</dbReference>
<evidence type="ECO:0000256" key="5">
    <source>
        <dbReference type="SAM" id="MobiDB-lite"/>
    </source>
</evidence>
<feature type="transmembrane region" description="Helical" evidence="6">
    <location>
        <begin position="165"/>
        <end position="182"/>
    </location>
</feature>
<keyword evidence="3 6" id="KW-1133">Transmembrane helix</keyword>
<evidence type="ECO:0000313" key="8">
    <source>
        <dbReference type="EMBL" id="KAL2783394.1"/>
    </source>
</evidence>
<dbReference type="PANTHER" id="PTHR43341">
    <property type="entry name" value="AMINO ACID PERMEASE"/>
    <property type="match status" value="1"/>
</dbReference>
<dbReference type="EMBL" id="JBFTWV010000240">
    <property type="protein sequence ID" value="KAL2783394.1"/>
    <property type="molecule type" value="Genomic_DNA"/>
</dbReference>
<sequence>MAASKMDPVGPDIEATASEKHPSEPYSKVPPVGNLHENLNDERYEPTKRGLKSRHAQMIALGGSIGTGLFVGSGQALAVGGPASLFMSYIFVSAIVYGVVTAYAELGAYLPTHGGTMGLHGHRYVSSSLGFAMGYLYWYSMGILVPYEIVAGSVVIDYWQNDVHVGVWITILLVVIVGLNFLPVKFYGETEFWFAGIKVITLLGLLMVSFILFWGGGPKRELLGFHYWKTPAAFAVYAPYTGDAGRLAGLIKCLMRSAFGFIFSPELVITTGGEMESPRRNLPIAAKRYMYRLIFFYILGSLAITVICPSDHARLTNGGAGAGSSPFVIGIQNAGIPVLNHIINGAILTSAWSSGNSYLYMSSRNLYSLAMAGNAPRIFKVTNRWGVPYLAVGVSALFSLLAYLSVGTDSSIVFNWLVDFTNCSGFGSWICGMIVYWRFRKAVRAQNISIPYVSRVQPYGSYFAFFGATFLLLFNGFDVFFPSVWSIANFFSAYFGIPAFFAFYFGHRLWFRRDPWVWDPHTVDMYTGLEEIVAAERPERVRDTWWKKAMAVIE</sequence>
<dbReference type="PANTHER" id="PTHR43341:SF38">
    <property type="entry name" value="PROLINE TRANSPORTER (EUROFUNG)"/>
    <property type="match status" value="1"/>
</dbReference>
<comment type="subcellular location">
    <subcellularLocation>
        <location evidence="1">Membrane</location>
        <topology evidence="1">Multi-pass membrane protein</topology>
    </subcellularLocation>
</comment>
<feature type="transmembrane region" description="Helical" evidence="6">
    <location>
        <begin position="483"/>
        <end position="505"/>
    </location>
</feature>
<evidence type="ECO:0000256" key="4">
    <source>
        <dbReference type="ARBA" id="ARBA00023136"/>
    </source>
</evidence>
<feature type="transmembrane region" description="Helical" evidence="6">
    <location>
        <begin position="459"/>
        <end position="477"/>
    </location>
</feature>
<feature type="transmembrane region" description="Helical" evidence="6">
    <location>
        <begin position="289"/>
        <end position="308"/>
    </location>
</feature>
<protein>
    <submittedName>
        <fullName evidence="8">Amino acid permease/ SLC12A domain-containing protein</fullName>
    </submittedName>
</protein>
<dbReference type="Pfam" id="PF00324">
    <property type="entry name" value="AA_permease"/>
    <property type="match status" value="1"/>
</dbReference>
<name>A0ABR4FJI4_9EURO</name>
<dbReference type="Gene3D" id="1.20.1740.10">
    <property type="entry name" value="Amino acid/polyamine transporter I"/>
    <property type="match status" value="1"/>
</dbReference>
<evidence type="ECO:0000259" key="7">
    <source>
        <dbReference type="Pfam" id="PF00324"/>
    </source>
</evidence>
<dbReference type="PIRSF" id="PIRSF006060">
    <property type="entry name" value="AA_transporter"/>
    <property type="match status" value="1"/>
</dbReference>
<feature type="transmembrane region" description="Helical" evidence="6">
    <location>
        <begin position="387"/>
        <end position="406"/>
    </location>
</feature>
<keyword evidence="4 6" id="KW-0472">Membrane</keyword>
<evidence type="ECO:0000313" key="9">
    <source>
        <dbReference type="Proteomes" id="UP001610563"/>
    </source>
</evidence>
<keyword evidence="2 6" id="KW-0812">Transmembrane</keyword>
<keyword evidence="9" id="KW-1185">Reference proteome</keyword>
<evidence type="ECO:0000256" key="6">
    <source>
        <dbReference type="SAM" id="Phobius"/>
    </source>
</evidence>
<dbReference type="InterPro" id="IPR004841">
    <property type="entry name" value="AA-permease/SLC12A_dom"/>
</dbReference>
<gene>
    <name evidence="8" type="ORF">BJX66DRAFT_349501</name>
</gene>
<comment type="caution">
    <text evidence="8">The sequence shown here is derived from an EMBL/GenBank/DDBJ whole genome shotgun (WGS) entry which is preliminary data.</text>
</comment>
<feature type="transmembrane region" description="Helical" evidence="6">
    <location>
        <begin position="58"/>
        <end position="79"/>
    </location>
</feature>
<evidence type="ECO:0000256" key="1">
    <source>
        <dbReference type="ARBA" id="ARBA00004141"/>
    </source>
</evidence>
<feature type="transmembrane region" description="Helical" evidence="6">
    <location>
        <begin position="194"/>
        <end position="215"/>
    </location>
</feature>
<feature type="transmembrane region" description="Helical" evidence="6">
    <location>
        <begin position="124"/>
        <end position="145"/>
    </location>
</feature>
<feature type="region of interest" description="Disordered" evidence="5">
    <location>
        <begin position="1"/>
        <end position="41"/>
    </location>
</feature>
<evidence type="ECO:0000256" key="2">
    <source>
        <dbReference type="ARBA" id="ARBA00022692"/>
    </source>
</evidence>
<reference evidence="8 9" key="1">
    <citation type="submission" date="2024-07" db="EMBL/GenBank/DDBJ databases">
        <title>Section-level genome sequencing and comparative genomics of Aspergillus sections Usti and Cavernicolus.</title>
        <authorList>
            <consortium name="Lawrence Berkeley National Laboratory"/>
            <person name="Nybo J.L."/>
            <person name="Vesth T.C."/>
            <person name="Theobald S."/>
            <person name="Frisvad J.C."/>
            <person name="Larsen T.O."/>
            <person name="Kjaerboelling I."/>
            <person name="Rothschild-Mancinelli K."/>
            <person name="Lyhne E.K."/>
            <person name="Kogle M.E."/>
            <person name="Barry K."/>
            <person name="Clum A."/>
            <person name="Na H."/>
            <person name="Ledsgaard L."/>
            <person name="Lin J."/>
            <person name="Lipzen A."/>
            <person name="Kuo A."/>
            <person name="Riley R."/>
            <person name="Mondo S."/>
            <person name="Labutti K."/>
            <person name="Haridas S."/>
            <person name="Pangalinan J."/>
            <person name="Salamov A.A."/>
            <person name="Simmons B.A."/>
            <person name="Magnuson J.K."/>
            <person name="Chen J."/>
            <person name="Drula E."/>
            <person name="Henrissat B."/>
            <person name="Wiebenga A."/>
            <person name="Lubbers R.J."/>
            <person name="Gomes A.C."/>
            <person name="Makela M.R."/>
            <person name="Stajich J."/>
            <person name="Grigoriev I.V."/>
            <person name="Mortensen U.H."/>
            <person name="De Vries R.P."/>
            <person name="Baker S.E."/>
            <person name="Andersen M.R."/>
        </authorList>
    </citation>
    <scope>NUCLEOTIDE SEQUENCE [LARGE SCALE GENOMIC DNA]</scope>
    <source>
        <strain evidence="8 9">CBS 209.92</strain>
    </source>
</reference>
<evidence type="ECO:0000256" key="3">
    <source>
        <dbReference type="ARBA" id="ARBA00022989"/>
    </source>
</evidence>
<proteinExistence type="predicted"/>
<organism evidence="8 9">
    <name type="scientific">Aspergillus keveii</name>
    <dbReference type="NCBI Taxonomy" id="714993"/>
    <lineage>
        <taxon>Eukaryota</taxon>
        <taxon>Fungi</taxon>
        <taxon>Dikarya</taxon>
        <taxon>Ascomycota</taxon>
        <taxon>Pezizomycotina</taxon>
        <taxon>Eurotiomycetes</taxon>
        <taxon>Eurotiomycetidae</taxon>
        <taxon>Eurotiales</taxon>
        <taxon>Aspergillaceae</taxon>
        <taxon>Aspergillus</taxon>
        <taxon>Aspergillus subgen. Nidulantes</taxon>
    </lineage>
</organism>